<keyword evidence="3" id="KW-1185">Reference proteome</keyword>
<feature type="region of interest" description="Disordered" evidence="1">
    <location>
        <begin position="268"/>
        <end position="289"/>
    </location>
</feature>
<evidence type="ECO:0000313" key="2">
    <source>
        <dbReference type="EMBL" id="RKU40377.1"/>
    </source>
</evidence>
<evidence type="ECO:0008006" key="4">
    <source>
        <dbReference type="Google" id="ProtNLM"/>
    </source>
</evidence>
<dbReference type="STRING" id="177199.A0A420XXJ8"/>
<dbReference type="Proteomes" id="UP000275385">
    <property type="component" value="Unassembled WGS sequence"/>
</dbReference>
<comment type="caution">
    <text evidence="2">The sequence shown here is derived from an EMBL/GenBank/DDBJ whole genome shotgun (WGS) entry which is preliminary data.</text>
</comment>
<reference evidence="2 3" key="1">
    <citation type="submission" date="2018-08" db="EMBL/GenBank/DDBJ databases">
        <title>Draft genome of the lignicolous fungus Coniochaeta pulveracea.</title>
        <authorList>
            <person name="Borstlap C.J."/>
            <person name="De Witt R.N."/>
            <person name="Botha A."/>
            <person name="Volschenk H."/>
        </authorList>
    </citation>
    <scope>NUCLEOTIDE SEQUENCE [LARGE SCALE GENOMIC DNA]</scope>
    <source>
        <strain evidence="2 3">CAB683</strain>
    </source>
</reference>
<accession>A0A420XXJ8</accession>
<dbReference type="AlphaFoldDB" id="A0A420XXJ8"/>
<gene>
    <name evidence="2" type="ORF">DL546_000446</name>
</gene>
<organism evidence="2 3">
    <name type="scientific">Coniochaeta pulveracea</name>
    <dbReference type="NCBI Taxonomy" id="177199"/>
    <lineage>
        <taxon>Eukaryota</taxon>
        <taxon>Fungi</taxon>
        <taxon>Dikarya</taxon>
        <taxon>Ascomycota</taxon>
        <taxon>Pezizomycotina</taxon>
        <taxon>Sordariomycetes</taxon>
        <taxon>Sordariomycetidae</taxon>
        <taxon>Coniochaetales</taxon>
        <taxon>Coniochaetaceae</taxon>
        <taxon>Coniochaeta</taxon>
    </lineage>
</organism>
<protein>
    <recommendedName>
        <fullName evidence="4">Acetate kinase</fullName>
    </recommendedName>
</protein>
<evidence type="ECO:0000313" key="3">
    <source>
        <dbReference type="Proteomes" id="UP000275385"/>
    </source>
</evidence>
<sequence>MAATGSSTPSFVSSIGSAPPSYTQHVSPAESAWTPNTVVSTVRSDSSDPHTALAPLDLPPPAFNATIKLFEGTVNENTLYLGPWEITATEPRRIIWQCSYEGAVMEHFLPPDVPTELIPCSLHAQHRPFGDPRELEQYLTFRGPHRVRYATSAGVFHDEYIEVKYDFTSIETSVQFQGDVRGRELIDWFDVDVVWSDTHGRTDSYGNVRGLGTIQRMKMWRDNYTSSHSVTFFANHRRRWKEYHVHNFEAELRNRDDRHRRLRLQVRSDVRRSSATSTSSNRDRRFSATSIFRPRQASVTASAPTSNGNSVDVRYLAIQFTRNDRVPQGSDDYHRFIERWRVAQSVGTEFGVSFPVNRHELPSPDLIPLSELEDPGGPSNLTYAHGTEYAVDDLVTP</sequence>
<dbReference type="OrthoDB" id="4583914at2759"/>
<dbReference type="EMBL" id="QVQW01000107">
    <property type="protein sequence ID" value="RKU40377.1"/>
    <property type="molecule type" value="Genomic_DNA"/>
</dbReference>
<evidence type="ECO:0000256" key="1">
    <source>
        <dbReference type="SAM" id="MobiDB-lite"/>
    </source>
</evidence>
<name>A0A420XXJ8_9PEZI</name>
<proteinExistence type="predicted"/>